<dbReference type="InterPro" id="IPR038765">
    <property type="entry name" value="Papain-like_cys_pep_sf"/>
</dbReference>
<feature type="region of interest" description="Disordered" evidence="8">
    <location>
        <begin position="594"/>
        <end position="636"/>
    </location>
</feature>
<dbReference type="InterPro" id="IPR001394">
    <property type="entry name" value="Peptidase_C19_UCH"/>
</dbReference>
<feature type="region of interest" description="Disordered" evidence="8">
    <location>
        <begin position="252"/>
        <end position="281"/>
    </location>
</feature>
<evidence type="ECO:0000256" key="9">
    <source>
        <dbReference type="SAM" id="Phobius"/>
    </source>
</evidence>
<keyword evidence="9" id="KW-1133">Transmembrane helix</keyword>
<keyword evidence="12" id="KW-1185">Reference proteome</keyword>
<sequence>MNTRSGKSDILMQSPWNSGESHYDTVLQYIQSDPTIVYVPLTAILAYFALAYFGLVPFGLPQGVWNLIVYLTPSRIVVALDSKSNTANENTIPLPMTFQAKSEAMQRILRIDSTSFSSFLSRGTSLSGFGNAILGSKDSLPPGLGNWDNSCFQNSIIQGFASLRSLVKFLGRNIEVLGEKGSFSTHQALQEIVGRLNDAAEYGQKLWIPPNLKSMSSWQQQDAQEYFSKVVDQIDREVQQASKRQTRNLGLKMAGPEENVVGSGSSQNGKDSDFLSSQSDTPSFRNPLEGLLAQRVGCMKCGWTEGLSLIPFNCLTVPLGSKFEYDIRECLDHYMDLEPIEGVECAKCTLLRAREQLHNLVKQVEEDEQISNSLDSPKLSDALKNSAQERLQAVEEALEENDFAEKTLSNKCHIPSKNRASSTKSRQAVIARSPKCLVIHINRSLFDENTGMLRKNYAAVRFPQSLDLNHWCLGAKSVSQISEFIEKWGTDPKESMLPRAGTTVDVRGRQYELRAIITHYGRHENGHYIAYRKYPTDIFPAHVPEAVLEADGEKEKPERWYRLSDEDVSMVSEASVLSQGGAFMLFYEALEPSTEPSTPQAELVDSTESTSSLATPEDMSTTSGITEGTEATECSASITSWATSVSVPEKVGFIDRPPLEAPLV</sequence>
<evidence type="ECO:0000256" key="1">
    <source>
        <dbReference type="ARBA" id="ARBA00000707"/>
    </source>
</evidence>
<keyword evidence="9" id="KW-0472">Membrane</keyword>
<dbReference type="GO" id="GO:0004843">
    <property type="term" value="F:cysteine-type deubiquitinase activity"/>
    <property type="evidence" value="ECO:0007669"/>
    <property type="project" value="UniProtKB-EC"/>
</dbReference>
<dbReference type="InterPro" id="IPR050164">
    <property type="entry name" value="Peptidase_C19"/>
</dbReference>
<dbReference type="Gene3D" id="3.90.70.10">
    <property type="entry name" value="Cysteine proteinases"/>
    <property type="match status" value="1"/>
</dbReference>
<dbReference type="CDD" id="cd02662">
    <property type="entry name" value="Peptidase_C19F"/>
    <property type="match status" value="1"/>
</dbReference>
<evidence type="ECO:0000256" key="4">
    <source>
        <dbReference type="ARBA" id="ARBA00022670"/>
    </source>
</evidence>
<dbReference type="SUPFAM" id="SSF54001">
    <property type="entry name" value="Cysteine proteinases"/>
    <property type="match status" value="1"/>
</dbReference>
<reference evidence="12" key="1">
    <citation type="journal article" date="2014" name="Nat. Commun.">
        <title>Genomic adaptations of the halophilic Dead Sea filamentous fungus Eurotium rubrum.</title>
        <authorList>
            <person name="Kis-Papo T."/>
            <person name="Weig A.R."/>
            <person name="Riley R."/>
            <person name="Persoh D."/>
            <person name="Salamov A."/>
            <person name="Sun H."/>
            <person name="Lipzen A."/>
            <person name="Wasser S.P."/>
            <person name="Rambold G."/>
            <person name="Grigoriev I.V."/>
            <person name="Nevo E."/>
        </authorList>
    </citation>
    <scope>NUCLEOTIDE SEQUENCE [LARGE SCALE GENOMIC DNA]</scope>
    <source>
        <strain evidence="12">CBS 135680</strain>
    </source>
</reference>
<dbReference type="RefSeq" id="XP_040636643.1">
    <property type="nucleotide sequence ID" value="XM_040780335.1"/>
</dbReference>
<dbReference type="GO" id="GO:0005829">
    <property type="term" value="C:cytosol"/>
    <property type="evidence" value="ECO:0007669"/>
    <property type="project" value="TreeGrafter"/>
</dbReference>
<accession>A0A017S9T7</accession>
<dbReference type="InterPro" id="IPR018200">
    <property type="entry name" value="USP_CS"/>
</dbReference>
<keyword evidence="5" id="KW-0833">Ubl conjugation pathway</keyword>
<evidence type="ECO:0000256" key="6">
    <source>
        <dbReference type="ARBA" id="ARBA00022801"/>
    </source>
</evidence>
<feature type="compositionally biased region" description="Polar residues" evidence="8">
    <location>
        <begin position="262"/>
        <end position="281"/>
    </location>
</feature>
<dbReference type="Proteomes" id="UP000019804">
    <property type="component" value="Unassembled WGS sequence"/>
</dbReference>
<evidence type="ECO:0000259" key="10">
    <source>
        <dbReference type="PROSITE" id="PS50235"/>
    </source>
</evidence>
<proteinExistence type="inferred from homology"/>
<dbReference type="STRING" id="1388766.A0A017S9T7"/>
<evidence type="ECO:0000313" key="12">
    <source>
        <dbReference type="Proteomes" id="UP000019804"/>
    </source>
</evidence>
<keyword evidence="9" id="KW-0812">Transmembrane</keyword>
<dbReference type="OrthoDB" id="2020758at2759"/>
<feature type="domain" description="USP" evidence="10">
    <location>
        <begin position="142"/>
        <end position="590"/>
    </location>
</feature>
<dbReference type="EMBL" id="KK088434">
    <property type="protein sequence ID" value="EYE92955.1"/>
    <property type="molecule type" value="Genomic_DNA"/>
</dbReference>
<dbReference type="HOGENOM" id="CLU_008279_6_0_1"/>
<gene>
    <name evidence="11" type="ORF">EURHEDRAFT_404762</name>
</gene>
<keyword evidence="7" id="KW-0788">Thiol protease</keyword>
<feature type="compositionally biased region" description="Polar residues" evidence="8">
    <location>
        <begin position="594"/>
        <end position="626"/>
    </location>
</feature>
<evidence type="ECO:0000256" key="2">
    <source>
        <dbReference type="ARBA" id="ARBA00009085"/>
    </source>
</evidence>
<dbReference type="InterPro" id="IPR028889">
    <property type="entry name" value="USP"/>
</dbReference>
<dbReference type="PANTHER" id="PTHR24006">
    <property type="entry name" value="UBIQUITIN CARBOXYL-TERMINAL HYDROLASE"/>
    <property type="match status" value="1"/>
</dbReference>
<dbReference type="GO" id="GO:0006508">
    <property type="term" value="P:proteolysis"/>
    <property type="evidence" value="ECO:0007669"/>
    <property type="project" value="UniProtKB-KW"/>
</dbReference>
<evidence type="ECO:0000256" key="7">
    <source>
        <dbReference type="ARBA" id="ARBA00022807"/>
    </source>
</evidence>
<dbReference type="PROSITE" id="PS50235">
    <property type="entry name" value="USP_3"/>
    <property type="match status" value="1"/>
</dbReference>
<feature type="transmembrane region" description="Helical" evidence="9">
    <location>
        <begin position="36"/>
        <end position="60"/>
    </location>
</feature>
<dbReference type="EC" id="3.4.19.12" evidence="3"/>
<organism evidence="11 12">
    <name type="scientific">Aspergillus ruber (strain CBS 135680)</name>
    <dbReference type="NCBI Taxonomy" id="1388766"/>
    <lineage>
        <taxon>Eukaryota</taxon>
        <taxon>Fungi</taxon>
        <taxon>Dikarya</taxon>
        <taxon>Ascomycota</taxon>
        <taxon>Pezizomycotina</taxon>
        <taxon>Eurotiomycetes</taxon>
        <taxon>Eurotiomycetidae</taxon>
        <taxon>Eurotiales</taxon>
        <taxon>Aspergillaceae</taxon>
        <taxon>Aspergillus</taxon>
        <taxon>Aspergillus subgen. Aspergillus</taxon>
    </lineage>
</organism>
<evidence type="ECO:0000256" key="5">
    <source>
        <dbReference type="ARBA" id="ARBA00022786"/>
    </source>
</evidence>
<evidence type="ECO:0000313" key="11">
    <source>
        <dbReference type="EMBL" id="EYE92955.1"/>
    </source>
</evidence>
<dbReference type="PROSITE" id="PS00973">
    <property type="entry name" value="USP_2"/>
    <property type="match status" value="1"/>
</dbReference>
<comment type="catalytic activity">
    <reaction evidence="1">
        <text>Thiol-dependent hydrolysis of ester, thioester, amide, peptide and isopeptide bonds formed by the C-terminal Gly of ubiquitin (a 76-residue protein attached to proteins as an intracellular targeting signal).</text>
        <dbReference type="EC" id="3.4.19.12"/>
    </reaction>
</comment>
<dbReference type="AlphaFoldDB" id="A0A017S9T7"/>
<evidence type="ECO:0000256" key="8">
    <source>
        <dbReference type="SAM" id="MobiDB-lite"/>
    </source>
</evidence>
<dbReference type="PANTHER" id="PTHR24006:SF888">
    <property type="entry name" value="UBIQUITIN CARBOXYL-TERMINAL HYDROLASE 30"/>
    <property type="match status" value="1"/>
</dbReference>
<dbReference type="Pfam" id="PF00443">
    <property type="entry name" value="UCH"/>
    <property type="match status" value="1"/>
</dbReference>
<dbReference type="GO" id="GO:0005634">
    <property type="term" value="C:nucleus"/>
    <property type="evidence" value="ECO:0007669"/>
    <property type="project" value="TreeGrafter"/>
</dbReference>
<comment type="similarity">
    <text evidence="2">Belongs to the peptidase C19 family.</text>
</comment>
<keyword evidence="6 11" id="KW-0378">Hydrolase</keyword>
<dbReference type="GeneID" id="63695459"/>
<name>A0A017S9T7_ASPRC</name>
<protein>
    <recommendedName>
        <fullName evidence="3">ubiquitinyl hydrolase 1</fullName>
        <ecNumber evidence="3">3.4.19.12</ecNumber>
    </recommendedName>
</protein>
<evidence type="ECO:0000256" key="3">
    <source>
        <dbReference type="ARBA" id="ARBA00012759"/>
    </source>
</evidence>
<keyword evidence="4" id="KW-0645">Protease</keyword>
<dbReference type="GO" id="GO:0016579">
    <property type="term" value="P:protein deubiquitination"/>
    <property type="evidence" value="ECO:0007669"/>
    <property type="project" value="InterPro"/>
</dbReference>